<comment type="caution">
    <text evidence="4">The sequence shown here is derived from an EMBL/GenBank/DDBJ whole genome shotgun (WGS) entry which is preliminary data.</text>
</comment>
<keyword evidence="2" id="KW-0520">NAD</keyword>
<dbReference type="InterPro" id="IPR036291">
    <property type="entry name" value="NAD(P)-bd_dom_sf"/>
</dbReference>
<proteinExistence type="inferred from homology"/>
<dbReference type="InterPro" id="IPR058205">
    <property type="entry name" value="D-LDH-like"/>
</dbReference>
<evidence type="ECO:0000313" key="4">
    <source>
        <dbReference type="EMBL" id="EKC81446.1"/>
    </source>
</evidence>
<feature type="domain" description="D-isomer specific 2-hydroxyacid dehydrogenase catalytic" evidence="3">
    <location>
        <begin position="15"/>
        <end position="117"/>
    </location>
</feature>
<dbReference type="Pfam" id="PF00389">
    <property type="entry name" value="2-Hacid_dh"/>
    <property type="match status" value="1"/>
</dbReference>
<dbReference type="Gene3D" id="3.40.50.720">
    <property type="entry name" value="NAD(P)-binding Rossmann-like Domain"/>
    <property type="match status" value="2"/>
</dbReference>
<dbReference type="SUPFAM" id="SSF51735">
    <property type="entry name" value="NAD(P)-binding Rossmann-fold domains"/>
    <property type="match status" value="1"/>
</dbReference>
<dbReference type="InterPro" id="IPR006139">
    <property type="entry name" value="D-isomer_2_OHA_DH_cat_dom"/>
</dbReference>
<name>K1VBV3_9ZZZZ</name>
<feature type="non-terminal residue" evidence="4">
    <location>
        <position position="158"/>
    </location>
</feature>
<gene>
    <name evidence="4" type="ORF">LEA_00334</name>
</gene>
<accession>K1VBV3</accession>
<comment type="similarity">
    <text evidence="1">Belongs to the D-isomer specific 2-hydroxyacid dehydrogenase family.</text>
</comment>
<organism evidence="4">
    <name type="scientific">human gut metagenome</name>
    <dbReference type="NCBI Taxonomy" id="408170"/>
    <lineage>
        <taxon>unclassified sequences</taxon>
        <taxon>metagenomes</taxon>
        <taxon>organismal metagenomes</taxon>
    </lineage>
</organism>
<dbReference type="PANTHER" id="PTHR43026">
    <property type="entry name" value="2-HYDROXYACID DEHYDROGENASE HOMOLOG 1-RELATED"/>
    <property type="match status" value="1"/>
</dbReference>
<sequence length="158" mass="17205">MKNSNFDTFANVYKVELQINRSGFTADDIESVKGCEAMSVCDGMCDLSAPVLEKLAAEGVKYIGFRTIGYNSVDLEAAKRLGIRVAHSGYSPYSVANYTVMLMLMCIRKALYVMMRSHTADYSLGPICGREMQNMTVGIIGTGRIGKAVIKNLSGFGC</sequence>
<evidence type="ECO:0000259" key="3">
    <source>
        <dbReference type="Pfam" id="PF00389"/>
    </source>
</evidence>
<evidence type="ECO:0000256" key="2">
    <source>
        <dbReference type="ARBA" id="ARBA00023027"/>
    </source>
</evidence>
<dbReference type="SUPFAM" id="SSF52283">
    <property type="entry name" value="Formate/glycerate dehydrogenase catalytic domain-like"/>
    <property type="match status" value="1"/>
</dbReference>
<dbReference type="GO" id="GO:0008720">
    <property type="term" value="F:D-lactate dehydrogenase (NAD+) activity"/>
    <property type="evidence" value="ECO:0007669"/>
    <property type="project" value="TreeGrafter"/>
</dbReference>
<evidence type="ECO:0000256" key="1">
    <source>
        <dbReference type="ARBA" id="ARBA00005854"/>
    </source>
</evidence>
<dbReference type="EMBL" id="AJWY01000238">
    <property type="protein sequence ID" value="EKC81446.1"/>
    <property type="molecule type" value="Genomic_DNA"/>
</dbReference>
<dbReference type="PANTHER" id="PTHR43026:SF1">
    <property type="entry name" value="2-HYDROXYACID DEHYDROGENASE HOMOLOG 1-RELATED"/>
    <property type="match status" value="1"/>
</dbReference>
<reference evidence="4" key="1">
    <citation type="journal article" date="2013" name="Environ. Microbiol.">
        <title>Microbiota from the distal guts of lean and obese adolescents exhibit partial functional redundancy besides clear differences in community structure.</title>
        <authorList>
            <person name="Ferrer M."/>
            <person name="Ruiz A."/>
            <person name="Lanza F."/>
            <person name="Haange S.B."/>
            <person name="Oberbach A."/>
            <person name="Till H."/>
            <person name="Bargiela R."/>
            <person name="Campoy C."/>
            <person name="Segura M.T."/>
            <person name="Richter M."/>
            <person name="von Bergen M."/>
            <person name="Seifert J."/>
            <person name="Suarez A."/>
        </authorList>
    </citation>
    <scope>NUCLEOTIDE SEQUENCE</scope>
</reference>
<protein>
    <submittedName>
        <fullName evidence="4">D-lactate dehydrogenase</fullName>
    </submittedName>
</protein>
<dbReference type="AlphaFoldDB" id="K1VBV3"/>
<dbReference type="GO" id="GO:0051287">
    <property type="term" value="F:NAD binding"/>
    <property type="evidence" value="ECO:0007669"/>
    <property type="project" value="InterPro"/>
</dbReference>